<evidence type="ECO:0000313" key="3">
    <source>
        <dbReference type="EMBL" id="THE66320.1"/>
    </source>
</evidence>
<gene>
    <name evidence="3" type="ORF">D8Y22_03340</name>
</gene>
<name>A0A4S3TRN0_9EURY</name>
<proteinExistence type="predicted"/>
<evidence type="ECO:0000313" key="4">
    <source>
        <dbReference type="Proteomes" id="UP000318864"/>
    </source>
</evidence>
<dbReference type="Pfam" id="PF06808">
    <property type="entry name" value="DctM"/>
    <property type="match status" value="1"/>
</dbReference>
<keyword evidence="1" id="KW-1133">Transmembrane helix</keyword>
<keyword evidence="1" id="KW-0472">Membrane</keyword>
<feature type="transmembrane region" description="Helical" evidence="1">
    <location>
        <begin position="648"/>
        <end position="665"/>
    </location>
</feature>
<sequence>MVRLRTSIISTWRIEQDMGAQGPDQGHVDDGSVNDLDDLPEIIPRSADDLSLERLVRIALYTLGVVTVIWHLYYASSGRMPRSQHANIHLGLMLTAFYLAALNFSPDDIRERLDNVVSAGLLVTIVACTAYVHIHYWRWLRQAREQYIYTNVDLLVGAVIMVITIHATWKAYGKLLGLVTVAAIGYGYFGPMFPGILNHGGFDLETIIYSNSVALNGVYGFLLGVGATWVVIFILFAGIIESYGGMDYVIKLGRTIGSRISSGIPQVAVVSSMLMGSITGSSAANVATTGSFTIPLMQDNKIEDKYAASIESIASTGGQILPPVMGSAAFLMADIIGVAFADIIVAALLPALLFYVGMAFIVHLSAHRYGWLMDEDEFDAIPEEERMGVLETLISTAPYTIPLVILIYTLVALRWDPMTAGMWAILSLIPAALVRDLILDRPSTHTVKIWGRRTIEGCKIGVVNMAPLTAVLASLGIVIQIITQTGFALDFSLRMVSIAGGVFIAVLFLAMVASILFGLGMPTPAAYVVVAVLTAPGLIQLGVGEITAHMFVFYFALLSTITPPVALSCAVACGIAGASFWDVCKETVRLGLFAFLIPWVFIINEPLIYWEGTTTALLFVTTSVGMLAVVIALVGYDLQAKLNAISRGLYMVVGLGIWFVPNMAAKIGLSVFLVVWVIAVFSETIPSIEQFMASR</sequence>
<keyword evidence="4" id="KW-1185">Reference proteome</keyword>
<feature type="transmembrane region" description="Helical" evidence="1">
    <location>
        <begin position="148"/>
        <end position="169"/>
    </location>
</feature>
<reference evidence="3 4" key="1">
    <citation type="submission" date="2018-10" db="EMBL/GenBank/DDBJ databases">
        <title>Natronolimnobius sp. XQ-INN 246 isolated from Inner Mongolia Autonomous Region of China.</title>
        <authorList>
            <person name="Xue Q."/>
        </authorList>
    </citation>
    <scope>NUCLEOTIDE SEQUENCE [LARGE SCALE GENOMIC DNA]</scope>
    <source>
        <strain evidence="3 4">XQ-INN 246</strain>
    </source>
</reference>
<dbReference type="InterPro" id="IPR011853">
    <property type="entry name" value="TRAP_DctM-Dct_fused"/>
</dbReference>
<accession>A0A4S3TRN0</accession>
<feature type="transmembrane region" description="Helical" evidence="1">
    <location>
        <begin position="526"/>
        <end position="546"/>
    </location>
</feature>
<evidence type="ECO:0000259" key="2">
    <source>
        <dbReference type="Pfam" id="PF06808"/>
    </source>
</evidence>
<feature type="transmembrane region" description="Helical" evidence="1">
    <location>
        <begin position="590"/>
        <end position="610"/>
    </location>
</feature>
<feature type="transmembrane region" description="Helical" evidence="1">
    <location>
        <begin position="86"/>
        <end position="104"/>
    </location>
</feature>
<feature type="transmembrane region" description="Helical" evidence="1">
    <location>
        <begin position="616"/>
        <end position="636"/>
    </location>
</feature>
<feature type="transmembrane region" description="Helical" evidence="1">
    <location>
        <begin position="460"/>
        <end position="483"/>
    </location>
</feature>
<keyword evidence="1" id="KW-0812">Transmembrane</keyword>
<feature type="transmembrane region" description="Helical" evidence="1">
    <location>
        <begin position="55"/>
        <end position="74"/>
    </location>
</feature>
<feature type="transmembrane region" description="Helical" evidence="1">
    <location>
        <begin position="218"/>
        <end position="240"/>
    </location>
</feature>
<protein>
    <submittedName>
        <fullName evidence="3">TRAP transporter fused permease subunit</fullName>
    </submittedName>
</protein>
<feature type="transmembrane region" description="Helical" evidence="1">
    <location>
        <begin position="495"/>
        <end position="519"/>
    </location>
</feature>
<feature type="transmembrane region" description="Helical" evidence="1">
    <location>
        <begin position="175"/>
        <end position="197"/>
    </location>
</feature>
<dbReference type="AlphaFoldDB" id="A0A4S3TRN0"/>
<evidence type="ECO:0000256" key="1">
    <source>
        <dbReference type="SAM" id="Phobius"/>
    </source>
</evidence>
<dbReference type="Proteomes" id="UP000318864">
    <property type="component" value="Unassembled WGS sequence"/>
</dbReference>
<dbReference type="PANTHER" id="PTHR43849">
    <property type="entry name" value="BLL3936 PROTEIN"/>
    <property type="match status" value="1"/>
</dbReference>
<dbReference type="EMBL" id="RBZW01000011">
    <property type="protein sequence ID" value="THE66320.1"/>
    <property type="molecule type" value="Genomic_DNA"/>
</dbReference>
<feature type="transmembrane region" description="Helical" evidence="1">
    <location>
        <begin position="335"/>
        <end position="362"/>
    </location>
</feature>
<feature type="domain" description="TRAP C4-dicarboxylate transport system permease DctM subunit" evidence="2">
    <location>
        <begin position="192"/>
        <end position="607"/>
    </location>
</feature>
<dbReference type="InterPro" id="IPR010656">
    <property type="entry name" value="DctM"/>
</dbReference>
<feature type="transmembrane region" description="Helical" evidence="1">
    <location>
        <begin position="116"/>
        <end position="136"/>
    </location>
</feature>
<feature type="transmembrane region" description="Helical" evidence="1">
    <location>
        <begin position="421"/>
        <end position="439"/>
    </location>
</feature>
<comment type="caution">
    <text evidence="3">The sequence shown here is derived from an EMBL/GenBank/DDBJ whole genome shotgun (WGS) entry which is preliminary data.</text>
</comment>
<dbReference type="NCBIfam" id="TIGR02123">
    <property type="entry name" value="TRAP_fused"/>
    <property type="match status" value="1"/>
</dbReference>
<feature type="transmembrane region" description="Helical" evidence="1">
    <location>
        <begin position="552"/>
        <end position="578"/>
    </location>
</feature>
<organism evidence="3 4">
    <name type="scientific">Salinadaptatus halalkaliphilus</name>
    <dbReference type="NCBI Taxonomy" id="2419781"/>
    <lineage>
        <taxon>Archaea</taxon>
        <taxon>Methanobacteriati</taxon>
        <taxon>Methanobacteriota</taxon>
        <taxon>Stenosarchaea group</taxon>
        <taxon>Halobacteria</taxon>
        <taxon>Halobacteriales</taxon>
        <taxon>Natrialbaceae</taxon>
        <taxon>Salinadaptatus</taxon>
    </lineage>
</organism>
<feature type="transmembrane region" description="Helical" evidence="1">
    <location>
        <begin position="396"/>
        <end position="415"/>
    </location>
</feature>
<dbReference type="PANTHER" id="PTHR43849:SF2">
    <property type="entry name" value="BLL3936 PROTEIN"/>
    <property type="match status" value="1"/>
</dbReference>